<evidence type="ECO:0000256" key="3">
    <source>
        <dbReference type="ARBA" id="ARBA00016774"/>
    </source>
</evidence>
<evidence type="ECO:0000256" key="2">
    <source>
        <dbReference type="ARBA" id="ARBA00012479"/>
    </source>
</evidence>
<dbReference type="GO" id="GO:0052689">
    <property type="term" value="F:carboxylic ester hydrolase activity"/>
    <property type="evidence" value="ECO:0007669"/>
    <property type="project" value="UniProtKB-KW"/>
</dbReference>
<evidence type="ECO:0000313" key="8">
    <source>
        <dbReference type="EMBL" id="KAK1925430.1"/>
    </source>
</evidence>
<dbReference type="InterPro" id="IPR014186">
    <property type="entry name" value="S-formylglutathione_hydrol"/>
</dbReference>
<dbReference type="PANTHER" id="PTHR10061">
    <property type="entry name" value="S-FORMYLGLUTATHIONE HYDROLASE"/>
    <property type="match status" value="1"/>
</dbReference>
<sequence>MVQLEKLSANRVSTGTLTKYKFPSSSLKLDTQFNLFVPGSAGSSSPVPVLFYLAGLTCNEDTGAQKGGFLNTAGQEGIAVVFPDTSPRGAGVEGEDDDWQLGTGAGFYLNATAEKWKKHYNMYDLVVEELPAVLKEADLGLDFTRVSIMGHSMGGHGALSLYLKNLDKYKSASAFAPACNPSRTPWGINAFKNYLDARTRSNPPAEWLQYDSTHLLGGTQAPKGSLHILVDSGSADDFGKKGQLEPERLKEAAEHAGREEGEVQVRIQDGFDHSYYFISTFAPEHVAFHAKYLKA</sequence>
<dbReference type="NCBIfam" id="TIGR02821">
    <property type="entry name" value="fghA_ester_D"/>
    <property type="match status" value="1"/>
</dbReference>
<protein>
    <recommendedName>
        <fullName evidence="3 7">S-formylglutathione hydrolase</fullName>
        <ecNumber evidence="2 7">3.1.2.12</ecNumber>
    </recommendedName>
</protein>
<evidence type="ECO:0000256" key="5">
    <source>
        <dbReference type="ARBA" id="ARBA00022801"/>
    </source>
</evidence>
<evidence type="ECO:0000256" key="7">
    <source>
        <dbReference type="RuleBase" id="RU363068"/>
    </source>
</evidence>
<keyword evidence="4 7" id="KW-0719">Serine esterase</keyword>
<comment type="caution">
    <text evidence="8">The sequence shown here is derived from an EMBL/GenBank/DDBJ whole genome shotgun (WGS) entry which is preliminary data.</text>
</comment>
<dbReference type="AlphaFoldDB" id="A0AAD9L6I3"/>
<dbReference type="InterPro" id="IPR029058">
    <property type="entry name" value="AB_hydrolase_fold"/>
</dbReference>
<dbReference type="Proteomes" id="UP001182556">
    <property type="component" value="Unassembled WGS sequence"/>
</dbReference>
<dbReference type="InterPro" id="IPR000801">
    <property type="entry name" value="Esterase-like"/>
</dbReference>
<dbReference type="GO" id="GO:0005829">
    <property type="term" value="C:cytosol"/>
    <property type="evidence" value="ECO:0007669"/>
    <property type="project" value="TreeGrafter"/>
</dbReference>
<feature type="active site" description="Charge relay system" evidence="6">
    <location>
        <position position="236"/>
    </location>
</feature>
<evidence type="ECO:0000256" key="6">
    <source>
        <dbReference type="PIRSR" id="PIRSR614186-1"/>
    </source>
</evidence>
<keyword evidence="5 7" id="KW-0378">Hydrolase</keyword>
<dbReference type="FunFam" id="3.40.50.1820:FF:000002">
    <property type="entry name" value="S-formylglutathione hydrolase"/>
    <property type="match status" value="1"/>
</dbReference>
<dbReference type="EC" id="3.1.2.12" evidence="2 7"/>
<comment type="similarity">
    <text evidence="1 7">Belongs to the esterase D family.</text>
</comment>
<comment type="subcellular location">
    <subcellularLocation>
        <location evidence="7">Cytoplasm</location>
    </subcellularLocation>
</comment>
<proteinExistence type="inferred from homology"/>
<dbReference type="EMBL" id="JAODAN010000003">
    <property type="protein sequence ID" value="KAK1925430.1"/>
    <property type="molecule type" value="Genomic_DNA"/>
</dbReference>
<keyword evidence="9" id="KW-1185">Reference proteome</keyword>
<name>A0AAD9L6I3_PAPLA</name>
<keyword evidence="7" id="KW-0963">Cytoplasm</keyword>
<dbReference type="GO" id="GO:0046294">
    <property type="term" value="P:formaldehyde catabolic process"/>
    <property type="evidence" value="ECO:0007669"/>
    <property type="project" value="InterPro"/>
</dbReference>
<dbReference type="Gene3D" id="3.40.50.1820">
    <property type="entry name" value="alpha/beta hydrolase"/>
    <property type="match status" value="1"/>
</dbReference>
<dbReference type="Pfam" id="PF00756">
    <property type="entry name" value="Esterase"/>
    <property type="match status" value="1"/>
</dbReference>
<accession>A0AAD9L6I3</accession>
<feature type="active site" description="Charge relay system" evidence="6">
    <location>
        <position position="152"/>
    </location>
</feature>
<dbReference type="GO" id="GO:0018738">
    <property type="term" value="F:S-formylglutathione hydrolase activity"/>
    <property type="evidence" value="ECO:0007669"/>
    <property type="project" value="UniProtKB-EC"/>
</dbReference>
<comment type="function">
    <text evidence="7">Serine hydrolase involved in the detoxification of formaldehyde.</text>
</comment>
<comment type="catalytic activity">
    <reaction evidence="7">
        <text>S-formylglutathione + H2O = formate + glutathione + H(+)</text>
        <dbReference type="Rhea" id="RHEA:14961"/>
        <dbReference type="ChEBI" id="CHEBI:15377"/>
        <dbReference type="ChEBI" id="CHEBI:15378"/>
        <dbReference type="ChEBI" id="CHEBI:15740"/>
        <dbReference type="ChEBI" id="CHEBI:57688"/>
        <dbReference type="ChEBI" id="CHEBI:57925"/>
        <dbReference type="EC" id="3.1.2.12"/>
    </reaction>
</comment>
<evidence type="ECO:0000256" key="1">
    <source>
        <dbReference type="ARBA" id="ARBA00005622"/>
    </source>
</evidence>
<feature type="active site" description="Charge relay system" evidence="6">
    <location>
        <position position="273"/>
    </location>
</feature>
<gene>
    <name evidence="8" type="ORF">DB88DRAFT_483895</name>
</gene>
<dbReference type="SUPFAM" id="SSF53474">
    <property type="entry name" value="alpha/beta-Hydrolases"/>
    <property type="match status" value="1"/>
</dbReference>
<reference evidence="8" key="1">
    <citation type="submission" date="2023-02" db="EMBL/GenBank/DDBJ databases">
        <title>Identification and recombinant expression of a fungal hydrolase from Papiliotrema laurentii that hydrolyzes apple cutin and clears colloidal polyester polyurethane.</title>
        <authorList>
            <consortium name="DOE Joint Genome Institute"/>
            <person name="Roman V.A."/>
            <person name="Bojanowski C."/>
            <person name="Crable B.R."/>
            <person name="Wagner D.N."/>
            <person name="Hung C.S."/>
            <person name="Nadeau L.J."/>
            <person name="Schratz L."/>
            <person name="Haridas S."/>
            <person name="Pangilinan J."/>
            <person name="Lipzen A."/>
            <person name="Na H."/>
            <person name="Yan M."/>
            <person name="Ng V."/>
            <person name="Grigoriev I.V."/>
            <person name="Spatafora J.W."/>
            <person name="Barlow D."/>
            <person name="Biffinger J."/>
            <person name="Kelley-Loughnane N."/>
            <person name="Varaljay V.A."/>
            <person name="Crookes-Goodson W.J."/>
        </authorList>
    </citation>
    <scope>NUCLEOTIDE SEQUENCE</scope>
    <source>
        <strain evidence="8">5307AH</strain>
    </source>
</reference>
<evidence type="ECO:0000256" key="4">
    <source>
        <dbReference type="ARBA" id="ARBA00022487"/>
    </source>
</evidence>
<organism evidence="8 9">
    <name type="scientific">Papiliotrema laurentii</name>
    <name type="common">Cryptococcus laurentii</name>
    <dbReference type="NCBI Taxonomy" id="5418"/>
    <lineage>
        <taxon>Eukaryota</taxon>
        <taxon>Fungi</taxon>
        <taxon>Dikarya</taxon>
        <taxon>Basidiomycota</taxon>
        <taxon>Agaricomycotina</taxon>
        <taxon>Tremellomycetes</taxon>
        <taxon>Tremellales</taxon>
        <taxon>Rhynchogastremaceae</taxon>
        <taxon>Papiliotrema</taxon>
    </lineage>
</organism>
<evidence type="ECO:0000313" key="9">
    <source>
        <dbReference type="Proteomes" id="UP001182556"/>
    </source>
</evidence>
<dbReference type="PANTHER" id="PTHR10061:SF0">
    <property type="entry name" value="S-FORMYLGLUTATHIONE HYDROLASE"/>
    <property type="match status" value="1"/>
</dbReference>